<feature type="domain" description="Tim44-like" evidence="11">
    <location>
        <begin position="110"/>
        <end position="265"/>
    </location>
</feature>
<evidence type="ECO:0000256" key="5">
    <source>
        <dbReference type="ARBA" id="ARBA00023274"/>
    </source>
</evidence>
<proteinExistence type="evidence at transcript level"/>
<keyword evidence="3 12" id="KW-0689">Ribosomal protein</keyword>
<dbReference type="InterPro" id="IPR032710">
    <property type="entry name" value="NTF2-like_dom_sf"/>
</dbReference>
<dbReference type="SUPFAM" id="SSF54427">
    <property type="entry name" value="NTF2-like"/>
    <property type="match status" value="1"/>
</dbReference>
<accession>A0A6F9DKL0</accession>
<evidence type="ECO:0000256" key="6">
    <source>
        <dbReference type="ARBA" id="ARBA00038073"/>
    </source>
</evidence>
<evidence type="ECO:0000256" key="1">
    <source>
        <dbReference type="ARBA" id="ARBA00004173"/>
    </source>
</evidence>
<dbReference type="SMART" id="SM00978">
    <property type="entry name" value="Tim44"/>
    <property type="match status" value="1"/>
</dbReference>
<dbReference type="PANTHER" id="PTHR28554">
    <property type="entry name" value="39S RIBOSOMAL PROTEIN L45, MITOCHONDRIAL"/>
    <property type="match status" value="1"/>
</dbReference>
<dbReference type="EMBL" id="LR788120">
    <property type="protein sequence ID" value="CAB3263982.1"/>
    <property type="molecule type" value="mRNA"/>
</dbReference>
<reference evidence="12" key="1">
    <citation type="submission" date="2020-04" db="EMBL/GenBank/DDBJ databases">
        <authorList>
            <person name="Neveu A P."/>
        </authorList>
    </citation>
    <scope>NUCLEOTIDE SEQUENCE</scope>
    <source>
        <tissue evidence="12">Whole embryo</tissue>
    </source>
</reference>
<evidence type="ECO:0000259" key="11">
    <source>
        <dbReference type="SMART" id="SM00978"/>
    </source>
</evidence>
<evidence type="ECO:0000256" key="2">
    <source>
        <dbReference type="ARBA" id="ARBA00022946"/>
    </source>
</evidence>
<keyword evidence="4" id="KW-0496">Mitochondrion</keyword>
<keyword evidence="2" id="KW-0809">Transit peptide</keyword>
<evidence type="ECO:0000256" key="9">
    <source>
        <dbReference type="ARBA" id="ARBA00045355"/>
    </source>
</evidence>
<evidence type="ECO:0000256" key="4">
    <source>
        <dbReference type="ARBA" id="ARBA00023128"/>
    </source>
</evidence>
<comment type="subcellular location">
    <subcellularLocation>
        <location evidence="1">Mitochondrion</location>
    </subcellularLocation>
</comment>
<evidence type="ECO:0000256" key="10">
    <source>
        <dbReference type="SAM" id="MobiDB-lite"/>
    </source>
</evidence>
<dbReference type="GO" id="GO:0005840">
    <property type="term" value="C:ribosome"/>
    <property type="evidence" value="ECO:0007669"/>
    <property type="project" value="UniProtKB-KW"/>
</dbReference>
<evidence type="ECO:0000256" key="3">
    <source>
        <dbReference type="ARBA" id="ARBA00022980"/>
    </source>
</evidence>
<gene>
    <name evidence="12" type="primary">Mrpl45</name>
</gene>
<name>A0A6F9DKL0_9ASCI</name>
<comment type="similarity">
    <text evidence="6">Belongs to the mitochondrion-specific ribosomal protein mL45 family.</text>
</comment>
<evidence type="ECO:0000313" key="12">
    <source>
        <dbReference type="EMBL" id="CAB3263982.1"/>
    </source>
</evidence>
<dbReference type="Gene3D" id="3.10.450.240">
    <property type="match status" value="1"/>
</dbReference>
<keyword evidence="5" id="KW-0687">Ribonucleoprotein</keyword>
<dbReference type="AlphaFoldDB" id="A0A6F9DKL0"/>
<feature type="compositionally biased region" description="Pro residues" evidence="10">
    <location>
        <begin position="373"/>
        <end position="384"/>
    </location>
</feature>
<evidence type="ECO:0000256" key="7">
    <source>
        <dbReference type="ARBA" id="ARBA00039448"/>
    </source>
</evidence>
<dbReference type="PANTHER" id="PTHR28554:SF1">
    <property type="entry name" value="LARGE RIBOSOMAL SUBUNIT PROTEIN ML45"/>
    <property type="match status" value="1"/>
</dbReference>
<comment type="function">
    <text evidence="9">Component of the mitochondrial large ribosomal subunit (mt-LSU). Within the mitochondrial ribosomes, required to direct the nascent polypeptide toward the tunnel exit and position the exit at a distance from the membrane surface.</text>
</comment>
<feature type="region of interest" description="Disordered" evidence="10">
    <location>
        <begin position="365"/>
        <end position="384"/>
    </location>
</feature>
<dbReference type="GO" id="GO:0005739">
    <property type="term" value="C:mitochondrion"/>
    <property type="evidence" value="ECO:0007669"/>
    <property type="project" value="UniProtKB-SubCell"/>
</dbReference>
<evidence type="ECO:0000256" key="8">
    <source>
        <dbReference type="ARBA" id="ARBA00043031"/>
    </source>
</evidence>
<protein>
    <recommendedName>
        <fullName evidence="7">Large ribosomal subunit protein mL45</fullName>
    </recommendedName>
    <alternativeName>
        <fullName evidence="8">39S ribosomal protein L45, mitochondrial</fullName>
    </alternativeName>
</protein>
<sequence length="384" mass="45943">MEVLRTTILRSLRPGKLNTGFLYGCLKVCHSSTWNPPNSDSQAGTKEYAKRHRQYAQMNYQEWRFPQKQRAIDISSTPQIFHPYKIEETGVKSKLSNPKKTLSDTRDKYLHRRTLKKRVPDFHEKRFPAEAQQIYIDAHNLLNSRRWNLRDKKETEEKLHNLVTTLAYKEMVQGLETKTVLWEWKETIEPPRVVQVVCSPMIDENNFYSQVTVKMHSKQSLAVYDRFGRLMFGDMNTPRSVLEYVVFERHISHPYGRWRIHGKIDGVGYEREPLQRTISFIRPAAQRSEADDWHKQEKEIHHFKWYPLREKRIAHTKRMERFRQGNKYWRLKRKRIVNEIKHTPRTHMRGVAKKMVRKKRRIVEQLREEGKLPHPPMGGPEPSI</sequence>
<dbReference type="Pfam" id="PF04280">
    <property type="entry name" value="Tim44"/>
    <property type="match status" value="1"/>
</dbReference>
<dbReference type="InterPro" id="IPR007379">
    <property type="entry name" value="Tim44-like_dom"/>
</dbReference>
<dbReference type="InterPro" id="IPR051975">
    <property type="entry name" value="mtLSU_mL45"/>
</dbReference>
<dbReference type="GO" id="GO:1990904">
    <property type="term" value="C:ribonucleoprotein complex"/>
    <property type="evidence" value="ECO:0007669"/>
    <property type="project" value="UniProtKB-KW"/>
</dbReference>
<organism evidence="12">
    <name type="scientific">Phallusia mammillata</name>
    <dbReference type="NCBI Taxonomy" id="59560"/>
    <lineage>
        <taxon>Eukaryota</taxon>
        <taxon>Metazoa</taxon>
        <taxon>Chordata</taxon>
        <taxon>Tunicata</taxon>
        <taxon>Ascidiacea</taxon>
        <taxon>Phlebobranchia</taxon>
        <taxon>Ascidiidae</taxon>
        <taxon>Phallusia</taxon>
    </lineage>
</organism>